<dbReference type="InterPro" id="IPR045886">
    <property type="entry name" value="ThiF/MoeB/HesA"/>
</dbReference>
<comment type="caution">
    <text evidence="3">The sequence shown here is derived from an EMBL/GenBank/DDBJ whole genome shotgun (WGS) entry which is preliminary data.</text>
</comment>
<feature type="domain" description="THIF-type NAD/FAD binding fold" evidence="2">
    <location>
        <begin position="50"/>
        <end position="285"/>
    </location>
</feature>
<protein>
    <submittedName>
        <fullName evidence="3">ThiF family adenylyltransferase</fullName>
    </submittedName>
</protein>
<gene>
    <name evidence="3" type="ORF">ACFPYJ_02925</name>
</gene>
<name>A0ABW0VQM9_9BACL</name>
<evidence type="ECO:0000259" key="2">
    <source>
        <dbReference type="Pfam" id="PF00899"/>
    </source>
</evidence>
<feature type="region of interest" description="Disordered" evidence="1">
    <location>
        <begin position="1"/>
        <end position="46"/>
    </location>
</feature>
<dbReference type="Proteomes" id="UP001596047">
    <property type="component" value="Unassembled WGS sequence"/>
</dbReference>
<dbReference type="InterPro" id="IPR035985">
    <property type="entry name" value="Ubiquitin-activating_enz"/>
</dbReference>
<evidence type="ECO:0000313" key="4">
    <source>
        <dbReference type="Proteomes" id="UP001596047"/>
    </source>
</evidence>
<dbReference type="PANTHER" id="PTHR10953:SF102">
    <property type="entry name" value="ADENYLYLTRANSFERASE AND SULFURTRANSFERASE MOCS3"/>
    <property type="match status" value="1"/>
</dbReference>
<sequence>MPKERESALPGQESGPEPELAPRPKPWPEPDSRHEDVHAGREQADWSDRYSRQMRFAPIGPAGQGRLAAARVLIVGCGALGASLAQHMVRAGVGEVHIADRDFVEPSNLQRQMLFDEADALAALPKAAAAADKLRRINSEIRIEPYVIDVTEDAASRLAAGVDLVLDGTDNAKTRLLLSDVCYRYGIPFLYGGVAGAQGMSAMLVPGETACLRCLIGSDEEESGETCDTLGVISPIVELIAAMQAAEALKWLSGDKNARRRTWVTANLWPYGVTEAVLPKPTASCRQCGSAHHGENITAKRAEQGTYSPRAASLCGRDTIQVTLEHSLNLTAMRQTLSSLGFEVTANPYLVRAQLPGGERLVLFSDGRILVQGTQDAEHALALCALYVQEGYDTERSSTG</sequence>
<dbReference type="GO" id="GO:0016779">
    <property type="term" value="F:nucleotidyltransferase activity"/>
    <property type="evidence" value="ECO:0007669"/>
    <property type="project" value="UniProtKB-KW"/>
</dbReference>
<accession>A0ABW0VQM9</accession>
<evidence type="ECO:0000313" key="3">
    <source>
        <dbReference type="EMBL" id="MFC5648081.1"/>
    </source>
</evidence>
<dbReference type="CDD" id="cd00757">
    <property type="entry name" value="ThiF_MoeB_HesA_family"/>
    <property type="match status" value="1"/>
</dbReference>
<keyword evidence="3" id="KW-0808">Transferase</keyword>
<dbReference type="PRINTS" id="PR00420">
    <property type="entry name" value="RNGMNOXGNASE"/>
</dbReference>
<reference evidence="4" key="1">
    <citation type="journal article" date="2019" name="Int. J. Syst. Evol. Microbiol.">
        <title>The Global Catalogue of Microorganisms (GCM) 10K type strain sequencing project: providing services to taxonomists for standard genome sequencing and annotation.</title>
        <authorList>
            <consortium name="The Broad Institute Genomics Platform"/>
            <consortium name="The Broad Institute Genome Sequencing Center for Infectious Disease"/>
            <person name="Wu L."/>
            <person name="Ma J."/>
        </authorList>
    </citation>
    <scope>NUCLEOTIDE SEQUENCE [LARGE SCALE GENOMIC DNA]</scope>
    <source>
        <strain evidence="4">CGMCC 1.3240</strain>
    </source>
</reference>
<dbReference type="EMBL" id="JBHSOW010000015">
    <property type="protein sequence ID" value="MFC5648081.1"/>
    <property type="molecule type" value="Genomic_DNA"/>
</dbReference>
<dbReference type="PANTHER" id="PTHR10953">
    <property type="entry name" value="UBIQUITIN-ACTIVATING ENZYME E1"/>
    <property type="match status" value="1"/>
</dbReference>
<keyword evidence="4" id="KW-1185">Reference proteome</keyword>
<dbReference type="SUPFAM" id="SSF69572">
    <property type="entry name" value="Activating enzymes of the ubiquitin-like proteins"/>
    <property type="match status" value="1"/>
</dbReference>
<keyword evidence="3" id="KW-0548">Nucleotidyltransferase</keyword>
<evidence type="ECO:0000256" key="1">
    <source>
        <dbReference type="SAM" id="MobiDB-lite"/>
    </source>
</evidence>
<organism evidence="3 4">
    <name type="scientific">Paenibacillus solisilvae</name>
    <dbReference type="NCBI Taxonomy" id="2486751"/>
    <lineage>
        <taxon>Bacteria</taxon>
        <taxon>Bacillati</taxon>
        <taxon>Bacillota</taxon>
        <taxon>Bacilli</taxon>
        <taxon>Bacillales</taxon>
        <taxon>Paenibacillaceae</taxon>
        <taxon>Paenibacillus</taxon>
    </lineage>
</organism>
<proteinExistence type="predicted"/>
<dbReference type="RefSeq" id="WP_379186544.1">
    <property type="nucleotide sequence ID" value="NZ_JBHSOW010000015.1"/>
</dbReference>
<dbReference type="InterPro" id="IPR000594">
    <property type="entry name" value="ThiF_NAD_FAD-bd"/>
</dbReference>
<dbReference type="Pfam" id="PF00899">
    <property type="entry name" value="ThiF"/>
    <property type="match status" value="1"/>
</dbReference>
<dbReference type="Gene3D" id="3.40.50.720">
    <property type="entry name" value="NAD(P)-binding Rossmann-like Domain"/>
    <property type="match status" value="1"/>
</dbReference>
<feature type="compositionally biased region" description="Basic and acidic residues" evidence="1">
    <location>
        <begin position="20"/>
        <end position="46"/>
    </location>
</feature>